<dbReference type="GO" id="GO:0005524">
    <property type="term" value="F:ATP binding"/>
    <property type="evidence" value="ECO:0007669"/>
    <property type="project" value="UniProtKB-KW"/>
</dbReference>
<feature type="domain" description="PAS" evidence="16">
    <location>
        <begin position="232"/>
        <end position="300"/>
    </location>
</feature>
<proteinExistence type="predicted"/>
<name>A0A644XLI2_9ZZZZ</name>
<evidence type="ECO:0000256" key="1">
    <source>
        <dbReference type="ARBA" id="ARBA00000085"/>
    </source>
</evidence>
<keyword evidence="11 13" id="KW-0472">Membrane</keyword>
<dbReference type="Pfam" id="PF00512">
    <property type="entry name" value="HisKA"/>
    <property type="match status" value="1"/>
</dbReference>
<dbReference type="SUPFAM" id="SSF55785">
    <property type="entry name" value="PYP-like sensor domain (PAS domain)"/>
    <property type="match status" value="2"/>
</dbReference>
<dbReference type="Pfam" id="PF00072">
    <property type="entry name" value="Response_reg"/>
    <property type="match status" value="1"/>
</dbReference>
<evidence type="ECO:0000259" key="17">
    <source>
        <dbReference type="PROSITE" id="PS50113"/>
    </source>
</evidence>
<dbReference type="InterPro" id="IPR011006">
    <property type="entry name" value="CheY-like_superfamily"/>
</dbReference>
<dbReference type="PANTHER" id="PTHR43047">
    <property type="entry name" value="TWO-COMPONENT HISTIDINE PROTEIN KINASE"/>
    <property type="match status" value="1"/>
</dbReference>
<sequence>MPFRETISLAAQLYPNARQVVCIGDGTDAARGMMGTFYCLESTFPQLDFKSLDLGETPRSGIQKLLAEYGSETILIYAQVSHDGSGNIYSDLQAAEMLTAMTSLPIFSANAASLGTGFLGGCVISPEDMAYQVGQYAGRILDGEASSADVGLLKMPVITRFDKRVMDRCGIMRSSLPGDTEYLNDPVRDAALQYKRVLLGGVGAFALLIALLAMLLRDNHRRRALICKVQERERQLQNVMDLVPGGICSFRVDEGDHFEMIHFNTAFYQLLGYPVPPEDENANLLQNIHPDDRESFEEQICLCRQGVENIQQTFRILRHDGAYIWMSLQASLAQEENGSRTYYGVFSDVDALKRLQEHLEQDERTLQTAMDHANVDYWIYDPQRHTLHQSKRACELFGLPEEMTDYPQSWFIHQITFEEDVPKLRKALAAIDQGGEHAVCEVREHLPNGKEQWVEIRMTSLYDTEGNRTKVFCTSLVCTQRHREMERYERQNQRIRALLPNAVASVQMNLTKNTCIPGPSLYPELLAGIDRTADAAFQRMRSRAITAEQADAFGARISRQAMLDAYERGTSLLTYERNCWVNGVRRWLTVRADITRNPVTGDVEANIYSFDIDDQKFMEQIMNTVIRREYLMILRIDLTADTARVFSSQDGQNSIHEIGRAEASILDAVRDSYAGDELEDTLDRLRFKEIRIQLEKNAEYVVYADCRNSSGNVRRLRYSFVWLDRHGSLVCCTVTDATDVFARERRRSEALRSALEEARRANQAKGEFLSRMSHEIRTPMNAILGLTQLAREDAETPDVVEMMEKIQVSGEYLLGLINDVLDMSRIESGRIELHPENVNVQTMYKTIRDLMLPRMEEKHIRFRMDTSGVTTPYVVIDRLRIQQVYVNILSNAIKFSEPGSEISCTVSHVPCGEDKITSTIVFRDQGCGMSQEFLNRVFDPFEQEANGYQNPQLGTGLGLAIVKNLVEHMDGTVSVKSELGKGSEFTVRITVPRGHPFDEPEKKTPETEAQTSLKGKRILLAEDHPVNTEIAKKMLCRHGLLVDHAEDGQAALDCYLNADAWHYDAILMDIRMPVMNGFDATKAIRTSGRPDAGSIPIIAMTANAFESDRQETRAAGMNAHLSKPVRQEELLNMLRKFLK</sequence>
<evidence type="ECO:0000259" key="15">
    <source>
        <dbReference type="PROSITE" id="PS50110"/>
    </source>
</evidence>
<feature type="domain" description="Histidine kinase" evidence="14">
    <location>
        <begin position="771"/>
        <end position="993"/>
    </location>
</feature>
<dbReference type="InterPro" id="IPR035965">
    <property type="entry name" value="PAS-like_dom_sf"/>
</dbReference>
<dbReference type="GO" id="GO:0009927">
    <property type="term" value="F:histidine phosphotransfer kinase activity"/>
    <property type="evidence" value="ECO:0007669"/>
    <property type="project" value="TreeGrafter"/>
</dbReference>
<dbReference type="NCBIfam" id="TIGR00229">
    <property type="entry name" value="sensory_box"/>
    <property type="match status" value="2"/>
</dbReference>
<dbReference type="InterPro" id="IPR013655">
    <property type="entry name" value="PAS_fold_3"/>
</dbReference>
<dbReference type="InterPro" id="IPR005467">
    <property type="entry name" value="His_kinase_dom"/>
</dbReference>
<dbReference type="InterPro" id="IPR036097">
    <property type="entry name" value="HisK_dim/P_sf"/>
</dbReference>
<dbReference type="CDD" id="cd17546">
    <property type="entry name" value="REC_hyHK_CKI1_RcsC-like"/>
    <property type="match status" value="1"/>
</dbReference>
<keyword evidence="6 13" id="KW-0812">Transmembrane</keyword>
<evidence type="ECO:0000256" key="4">
    <source>
        <dbReference type="ARBA" id="ARBA00022553"/>
    </source>
</evidence>
<dbReference type="InterPro" id="IPR001789">
    <property type="entry name" value="Sig_transdc_resp-reg_receiver"/>
</dbReference>
<dbReference type="SMART" id="SM00387">
    <property type="entry name" value="HATPase_c"/>
    <property type="match status" value="1"/>
</dbReference>
<dbReference type="SMART" id="SM00448">
    <property type="entry name" value="REC"/>
    <property type="match status" value="1"/>
</dbReference>
<dbReference type="EMBL" id="VSSQ01002685">
    <property type="protein sequence ID" value="MPM16827.1"/>
    <property type="molecule type" value="Genomic_DNA"/>
</dbReference>
<feature type="region of interest" description="Disordered" evidence="12">
    <location>
        <begin position="992"/>
        <end position="1011"/>
    </location>
</feature>
<comment type="catalytic activity">
    <reaction evidence="1">
        <text>ATP + protein L-histidine = ADP + protein N-phospho-L-histidine.</text>
        <dbReference type="EC" id="2.7.13.3"/>
    </reaction>
</comment>
<dbReference type="Pfam" id="PF02518">
    <property type="entry name" value="HATPase_c"/>
    <property type="match status" value="1"/>
</dbReference>
<protein>
    <recommendedName>
        <fullName evidence="3">histidine kinase</fullName>
        <ecNumber evidence="3">2.7.13.3</ecNumber>
    </recommendedName>
</protein>
<dbReference type="Pfam" id="PF08447">
    <property type="entry name" value="PAS_3"/>
    <property type="match status" value="2"/>
</dbReference>
<evidence type="ECO:0000256" key="6">
    <source>
        <dbReference type="ARBA" id="ARBA00022692"/>
    </source>
</evidence>
<dbReference type="CDD" id="cd00130">
    <property type="entry name" value="PAS"/>
    <property type="match status" value="2"/>
</dbReference>
<evidence type="ECO:0000256" key="7">
    <source>
        <dbReference type="ARBA" id="ARBA00022741"/>
    </source>
</evidence>
<dbReference type="Gene3D" id="3.30.450.20">
    <property type="entry name" value="PAS domain"/>
    <property type="match status" value="2"/>
</dbReference>
<keyword evidence="5 18" id="KW-0808">Transferase</keyword>
<dbReference type="PRINTS" id="PR00344">
    <property type="entry name" value="BCTRLSENSOR"/>
</dbReference>
<dbReference type="InterPro" id="IPR003594">
    <property type="entry name" value="HATPase_dom"/>
</dbReference>
<evidence type="ECO:0000256" key="5">
    <source>
        <dbReference type="ARBA" id="ARBA00022679"/>
    </source>
</evidence>
<evidence type="ECO:0000256" key="11">
    <source>
        <dbReference type="ARBA" id="ARBA00023136"/>
    </source>
</evidence>
<feature type="domain" description="PAC" evidence="17">
    <location>
        <begin position="310"/>
        <end position="361"/>
    </location>
</feature>
<dbReference type="EC" id="2.7.13.3" evidence="3"/>
<feature type="domain" description="Response regulatory" evidence="15">
    <location>
        <begin position="1017"/>
        <end position="1138"/>
    </location>
</feature>
<comment type="caution">
    <text evidence="18">The sequence shown here is derived from an EMBL/GenBank/DDBJ whole genome shotgun (WGS) entry which is preliminary data.</text>
</comment>
<dbReference type="InterPro" id="IPR036890">
    <property type="entry name" value="HATPase_C_sf"/>
</dbReference>
<evidence type="ECO:0000256" key="8">
    <source>
        <dbReference type="ARBA" id="ARBA00022777"/>
    </source>
</evidence>
<dbReference type="SMART" id="SM00086">
    <property type="entry name" value="PAC"/>
    <property type="match status" value="2"/>
</dbReference>
<evidence type="ECO:0000259" key="16">
    <source>
        <dbReference type="PROSITE" id="PS50112"/>
    </source>
</evidence>
<evidence type="ECO:0000313" key="18">
    <source>
        <dbReference type="EMBL" id="MPM16827.1"/>
    </source>
</evidence>
<dbReference type="AlphaFoldDB" id="A0A644XLI2"/>
<dbReference type="PROSITE" id="PS50112">
    <property type="entry name" value="PAS"/>
    <property type="match status" value="1"/>
</dbReference>
<dbReference type="SMART" id="SM00091">
    <property type="entry name" value="PAS"/>
    <property type="match status" value="2"/>
</dbReference>
<dbReference type="InterPro" id="IPR000014">
    <property type="entry name" value="PAS"/>
</dbReference>
<dbReference type="SUPFAM" id="SSF47384">
    <property type="entry name" value="Homodimeric domain of signal transducing histidine kinase"/>
    <property type="match status" value="1"/>
</dbReference>
<dbReference type="InterPro" id="IPR001610">
    <property type="entry name" value="PAC"/>
</dbReference>
<dbReference type="SUPFAM" id="SSF52172">
    <property type="entry name" value="CheY-like"/>
    <property type="match status" value="1"/>
</dbReference>
<evidence type="ECO:0000256" key="10">
    <source>
        <dbReference type="ARBA" id="ARBA00022989"/>
    </source>
</evidence>
<evidence type="ECO:0000256" key="9">
    <source>
        <dbReference type="ARBA" id="ARBA00022840"/>
    </source>
</evidence>
<dbReference type="Gene3D" id="3.40.50.2300">
    <property type="match status" value="1"/>
</dbReference>
<feature type="transmembrane region" description="Helical" evidence="13">
    <location>
        <begin position="197"/>
        <end position="216"/>
    </location>
</feature>
<gene>
    <name evidence="18" type="primary">rcsC_148</name>
    <name evidence="18" type="ORF">SDC9_63209</name>
</gene>
<comment type="subcellular location">
    <subcellularLocation>
        <location evidence="2">Membrane</location>
    </subcellularLocation>
</comment>
<dbReference type="GO" id="GO:0005886">
    <property type="term" value="C:plasma membrane"/>
    <property type="evidence" value="ECO:0007669"/>
    <property type="project" value="TreeGrafter"/>
</dbReference>
<dbReference type="PROSITE" id="PS50110">
    <property type="entry name" value="RESPONSE_REGULATORY"/>
    <property type="match status" value="1"/>
</dbReference>
<evidence type="ECO:0000259" key="14">
    <source>
        <dbReference type="PROSITE" id="PS50109"/>
    </source>
</evidence>
<feature type="compositionally biased region" description="Basic and acidic residues" evidence="12">
    <location>
        <begin position="995"/>
        <end position="1006"/>
    </location>
</feature>
<evidence type="ECO:0000256" key="12">
    <source>
        <dbReference type="SAM" id="MobiDB-lite"/>
    </source>
</evidence>
<evidence type="ECO:0000256" key="2">
    <source>
        <dbReference type="ARBA" id="ARBA00004370"/>
    </source>
</evidence>
<dbReference type="SMART" id="SM00388">
    <property type="entry name" value="HisKA"/>
    <property type="match status" value="1"/>
</dbReference>
<reference evidence="18" key="1">
    <citation type="submission" date="2019-08" db="EMBL/GenBank/DDBJ databases">
        <authorList>
            <person name="Kucharzyk K."/>
            <person name="Murdoch R.W."/>
            <person name="Higgins S."/>
            <person name="Loffler F."/>
        </authorList>
    </citation>
    <scope>NUCLEOTIDE SEQUENCE</scope>
</reference>
<evidence type="ECO:0000256" key="3">
    <source>
        <dbReference type="ARBA" id="ARBA00012438"/>
    </source>
</evidence>
<dbReference type="Gene3D" id="1.10.287.130">
    <property type="match status" value="1"/>
</dbReference>
<organism evidence="18">
    <name type="scientific">bioreactor metagenome</name>
    <dbReference type="NCBI Taxonomy" id="1076179"/>
    <lineage>
        <taxon>unclassified sequences</taxon>
        <taxon>metagenomes</taxon>
        <taxon>ecological metagenomes</taxon>
    </lineage>
</organism>
<keyword evidence="8 18" id="KW-0418">Kinase</keyword>
<dbReference type="GO" id="GO:0000155">
    <property type="term" value="F:phosphorelay sensor kinase activity"/>
    <property type="evidence" value="ECO:0007669"/>
    <property type="project" value="InterPro"/>
</dbReference>
<accession>A0A644XLI2</accession>
<dbReference type="CDD" id="cd00082">
    <property type="entry name" value="HisKA"/>
    <property type="match status" value="1"/>
</dbReference>
<dbReference type="InterPro" id="IPR003661">
    <property type="entry name" value="HisK_dim/P_dom"/>
</dbReference>
<evidence type="ECO:0000256" key="13">
    <source>
        <dbReference type="SAM" id="Phobius"/>
    </source>
</evidence>
<dbReference type="PANTHER" id="PTHR43047:SF72">
    <property type="entry name" value="OSMOSENSING HISTIDINE PROTEIN KINASE SLN1"/>
    <property type="match status" value="1"/>
</dbReference>
<keyword evidence="4" id="KW-0597">Phosphoprotein</keyword>
<keyword evidence="7" id="KW-0547">Nucleotide-binding</keyword>
<keyword evidence="10 13" id="KW-1133">Transmembrane helix</keyword>
<dbReference type="Gene3D" id="3.30.565.10">
    <property type="entry name" value="Histidine kinase-like ATPase, C-terminal domain"/>
    <property type="match status" value="1"/>
</dbReference>
<dbReference type="InterPro" id="IPR004358">
    <property type="entry name" value="Sig_transdc_His_kin-like_C"/>
</dbReference>
<keyword evidence="9" id="KW-0067">ATP-binding</keyword>
<dbReference type="SUPFAM" id="SSF55874">
    <property type="entry name" value="ATPase domain of HSP90 chaperone/DNA topoisomerase II/histidine kinase"/>
    <property type="match status" value="1"/>
</dbReference>
<dbReference type="PROSITE" id="PS50109">
    <property type="entry name" value="HIS_KIN"/>
    <property type="match status" value="1"/>
</dbReference>
<dbReference type="PROSITE" id="PS50113">
    <property type="entry name" value="PAC"/>
    <property type="match status" value="1"/>
</dbReference>
<dbReference type="InterPro" id="IPR000700">
    <property type="entry name" value="PAS-assoc_C"/>
</dbReference>
<dbReference type="FunFam" id="1.10.287.130:FF:000004">
    <property type="entry name" value="Ethylene receptor 1"/>
    <property type="match status" value="1"/>
</dbReference>